<proteinExistence type="predicted"/>
<dbReference type="InterPro" id="IPR021109">
    <property type="entry name" value="Peptidase_aspartic_dom_sf"/>
</dbReference>
<dbReference type="OrthoDB" id="778454at2759"/>
<dbReference type="RefSeq" id="XP_016502615.1">
    <property type="nucleotide sequence ID" value="XM_016647129.1"/>
</dbReference>
<gene>
    <name evidence="1" type="primary">LOC107820786</name>
</gene>
<dbReference type="CDD" id="cd00303">
    <property type="entry name" value="retropepsin_like"/>
    <property type="match status" value="1"/>
</dbReference>
<sequence length="125" mass="14279">MTEFETVAYTEVCTSRIQRKLPQKLKEPRIFTIPIRIGEVDVGRELYDLGASINLMPLSVFSQLGLGDLWPTIVMLQLGDRSIVHPEGVIKDVLLQIRQFILPTDFIILDYEADEKFPSSWVDLS</sequence>
<dbReference type="AlphaFoldDB" id="A0A1S4CNH5"/>
<dbReference type="PANTHER" id="PTHR33067">
    <property type="entry name" value="RNA-DIRECTED DNA POLYMERASE-RELATED"/>
    <property type="match status" value="1"/>
</dbReference>
<evidence type="ECO:0000313" key="1">
    <source>
        <dbReference type="RefSeq" id="XP_016502615.1"/>
    </source>
</evidence>
<accession>A0A1S4CNH5</accession>
<organism evidence="1">
    <name type="scientific">Nicotiana tabacum</name>
    <name type="common">Common tobacco</name>
    <dbReference type="NCBI Taxonomy" id="4097"/>
    <lineage>
        <taxon>Eukaryota</taxon>
        <taxon>Viridiplantae</taxon>
        <taxon>Streptophyta</taxon>
        <taxon>Embryophyta</taxon>
        <taxon>Tracheophyta</taxon>
        <taxon>Spermatophyta</taxon>
        <taxon>Magnoliopsida</taxon>
        <taxon>eudicotyledons</taxon>
        <taxon>Gunneridae</taxon>
        <taxon>Pentapetalae</taxon>
        <taxon>asterids</taxon>
        <taxon>lamiids</taxon>
        <taxon>Solanales</taxon>
        <taxon>Solanaceae</taxon>
        <taxon>Nicotianoideae</taxon>
        <taxon>Nicotianeae</taxon>
        <taxon>Nicotiana</taxon>
    </lineage>
</organism>
<name>A0A1S4CNH5_TOBAC</name>
<protein>
    <submittedName>
        <fullName evidence="1">Uncharacterized protein</fullName>
    </submittedName>
</protein>
<dbReference type="PANTHER" id="PTHR33067:SF32">
    <property type="entry name" value="ASPARTIC PEPTIDASE DDI1-TYPE DOMAIN-CONTAINING PROTEIN"/>
    <property type="match status" value="1"/>
</dbReference>
<dbReference type="KEGG" id="nta:107820786"/>
<dbReference type="PaxDb" id="4097-A0A1S4CNH5"/>
<dbReference type="Gene3D" id="2.40.70.10">
    <property type="entry name" value="Acid Proteases"/>
    <property type="match status" value="1"/>
</dbReference>
<reference evidence="1" key="1">
    <citation type="submission" date="2025-08" db="UniProtKB">
        <authorList>
            <consortium name="RefSeq"/>
        </authorList>
    </citation>
    <scope>IDENTIFICATION</scope>
</reference>